<dbReference type="InterPro" id="IPR036157">
    <property type="entry name" value="dUTPase-like_sf"/>
</dbReference>
<accession>A0A7I8D5N3</accession>
<dbReference type="GO" id="GO:0006226">
    <property type="term" value="P:dUMP biosynthetic process"/>
    <property type="evidence" value="ECO:0007669"/>
    <property type="project" value="InterPro"/>
</dbReference>
<dbReference type="Pfam" id="PF00692">
    <property type="entry name" value="dUTPase"/>
    <property type="match status" value="1"/>
</dbReference>
<keyword evidence="4" id="KW-0546">Nucleotide metabolism</keyword>
<dbReference type="InterPro" id="IPR033704">
    <property type="entry name" value="dUTPase_trimeric"/>
</dbReference>
<gene>
    <name evidence="7" type="primary">dut</name>
    <name evidence="7" type="ORF">skT53_03020</name>
</gene>
<keyword evidence="8" id="KW-1185">Reference proteome</keyword>
<dbReference type="AlphaFoldDB" id="A0A7I8D5N3"/>
<feature type="domain" description="dUTPase-like" evidence="6">
    <location>
        <begin position="6"/>
        <end position="120"/>
    </location>
</feature>
<reference evidence="7 8" key="1">
    <citation type="submission" date="2020-08" db="EMBL/GenBank/DDBJ databases">
        <title>Complete Genome Sequence of Effusibacillus dendaii Strain skT53, Isolated from Farmland soil.</title>
        <authorList>
            <person name="Konishi T."/>
            <person name="Kawasaki H."/>
        </authorList>
    </citation>
    <scope>NUCLEOTIDE SEQUENCE [LARGE SCALE GENOMIC DNA]</scope>
    <source>
        <strain evidence="8">skT53</strain>
    </source>
</reference>
<evidence type="ECO:0000259" key="6">
    <source>
        <dbReference type="Pfam" id="PF00692"/>
    </source>
</evidence>
<name>A0A7I8D5N3_9BACL</name>
<keyword evidence="3 7" id="KW-0378">Hydrolase</keyword>
<dbReference type="PANTHER" id="PTHR11241:SF0">
    <property type="entry name" value="DEOXYURIDINE 5'-TRIPHOSPHATE NUCLEOTIDOHYDROLASE"/>
    <property type="match status" value="1"/>
</dbReference>
<dbReference type="GO" id="GO:0046081">
    <property type="term" value="P:dUTP catabolic process"/>
    <property type="evidence" value="ECO:0007669"/>
    <property type="project" value="InterPro"/>
</dbReference>
<dbReference type="InterPro" id="IPR008181">
    <property type="entry name" value="dUTPase"/>
</dbReference>
<dbReference type="NCBIfam" id="TIGR00576">
    <property type="entry name" value="dut"/>
    <property type="match status" value="1"/>
</dbReference>
<evidence type="ECO:0000313" key="7">
    <source>
        <dbReference type="EMBL" id="BCJ85317.1"/>
    </source>
</evidence>
<dbReference type="SUPFAM" id="SSF51283">
    <property type="entry name" value="dUTPase-like"/>
    <property type="match status" value="1"/>
</dbReference>
<evidence type="ECO:0000256" key="5">
    <source>
        <dbReference type="ARBA" id="ARBA00047686"/>
    </source>
</evidence>
<dbReference type="EMBL" id="AP023366">
    <property type="protein sequence ID" value="BCJ85317.1"/>
    <property type="molecule type" value="Genomic_DNA"/>
</dbReference>
<sequence length="121" mass="12906">MDLAACIEEPVTIPAKGRRKIPTGIAIELPSPQFVGLVFPRSGISTKHGINLANSVGVIDSDYRGEIQCVLVNQEDTDYTIQPGERIAQLVLMPVVQADVQIVEELNPTDRGSSGFGSTGS</sequence>
<organism evidence="7 8">
    <name type="scientific">Effusibacillus dendaii</name>
    <dbReference type="NCBI Taxonomy" id="2743772"/>
    <lineage>
        <taxon>Bacteria</taxon>
        <taxon>Bacillati</taxon>
        <taxon>Bacillota</taxon>
        <taxon>Bacilli</taxon>
        <taxon>Bacillales</taxon>
        <taxon>Alicyclobacillaceae</taxon>
        <taxon>Effusibacillus</taxon>
    </lineage>
</organism>
<dbReference type="PANTHER" id="PTHR11241">
    <property type="entry name" value="DEOXYURIDINE 5'-TRIPHOSPHATE NUCLEOTIDOHYDROLASE"/>
    <property type="match status" value="1"/>
</dbReference>
<dbReference type="InterPro" id="IPR029054">
    <property type="entry name" value="dUTPase-like"/>
</dbReference>
<evidence type="ECO:0000313" key="8">
    <source>
        <dbReference type="Proteomes" id="UP000593802"/>
    </source>
</evidence>
<evidence type="ECO:0000256" key="3">
    <source>
        <dbReference type="ARBA" id="ARBA00022801"/>
    </source>
</evidence>
<dbReference type="KEGG" id="eff:skT53_03020"/>
<proteinExistence type="inferred from homology"/>
<dbReference type="Proteomes" id="UP000593802">
    <property type="component" value="Chromosome"/>
</dbReference>
<dbReference type="CDD" id="cd07557">
    <property type="entry name" value="trimeric_dUTPase"/>
    <property type="match status" value="1"/>
</dbReference>
<dbReference type="GO" id="GO:0000287">
    <property type="term" value="F:magnesium ion binding"/>
    <property type="evidence" value="ECO:0007669"/>
    <property type="project" value="InterPro"/>
</dbReference>
<evidence type="ECO:0000256" key="2">
    <source>
        <dbReference type="ARBA" id="ARBA00012379"/>
    </source>
</evidence>
<dbReference type="GO" id="GO:0004170">
    <property type="term" value="F:dUTP diphosphatase activity"/>
    <property type="evidence" value="ECO:0007669"/>
    <property type="project" value="UniProtKB-EC"/>
</dbReference>
<comment type="catalytic activity">
    <reaction evidence="5">
        <text>dUTP + H2O = dUMP + diphosphate + H(+)</text>
        <dbReference type="Rhea" id="RHEA:10248"/>
        <dbReference type="ChEBI" id="CHEBI:15377"/>
        <dbReference type="ChEBI" id="CHEBI:15378"/>
        <dbReference type="ChEBI" id="CHEBI:33019"/>
        <dbReference type="ChEBI" id="CHEBI:61555"/>
        <dbReference type="ChEBI" id="CHEBI:246422"/>
        <dbReference type="EC" id="3.6.1.23"/>
    </reaction>
</comment>
<protein>
    <recommendedName>
        <fullName evidence="2">dUTP diphosphatase</fullName>
        <ecNumber evidence="2">3.6.1.23</ecNumber>
    </recommendedName>
</protein>
<dbReference type="Gene3D" id="2.70.40.10">
    <property type="match status" value="1"/>
</dbReference>
<evidence type="ECO:0000256" key="1">
    <source>
        <dbReference type="ARBA" id="ARBA00006581"/>
    </source>
</evidence>
<comment type="similarity">
    <text evidence="1">Belongs to the dUTPase family.</text>
</comment>
<dbReference type="EC" id="3.6.1.23" evidence="2"/>
<evidence type="ECO:0000256" key="4">
    <source>
        <dbReference type="ARBA" id="ARBA00023080"/>
    </source>
</evidence>
<dbReference type="NCBIfam" id="NF001862">
    <property type="entry name" value="PRK00601.1"/>
    <property type="match status" value="1"/>
</dbReference>